<comment type="caution">
    <text evidence="2">The sequence shown here is derived from an EMBL/GenBank/DDBJ whole genome shotgun (WGS) entry which is preliminary data.</text>
</comment>
<evidence type="ECO:0000256" key="1">
    <source>
        <dbReference type="SAM" id="MobiDB-lite"/>
    </source>
</evidence>
<name>A0A928Z356_9CYAN</name>
<protein>
    <submittedName>
        <fullName evidence="2">Flavodoxin family protein</fullName>
    </submittedName>
</protein>
<accession>A0A928Z356</accession>
<evidence type="ECO:0000313" key="2">
    <source>
        <dbReference type="EMBL" id="MBE9030289.1"/>
    </source>
</evidence>
<feature type="region of interest" description="Disordered" evidence="1">
    <location>
        <begin position="20"/>
        <end position="44"/>
    </location>
</feature>
<keyword evidence="3" id="KW-1185">Reference proteome</keyword>
<dbReference type="Gene3D" id="3.40.50.360">
    <property type="match status" value="1"/>
</dbReference>
<organism evidence="2 3">
    <name type="scientific">Romeriopsis navalis LEGE 11480</name>
    <dbReference type="NCBI Taxonomy" id="2777977"/>
    <lineage>
        <taxon>Bacteria</taxon>
        <taxon>Bacillati</taxon>
        <taxon>Cyanobacteriota</taxon>
        <taxon>Cyanophyceae</taxon>
        <taxon>Leptolyngbyales</taxon>
        <taxon>Leptolyngbyaceae</taxon>
        <taxon>Romeriopsis</taxon>
        <taxon>Romeriopsis navalis</taxon>
    </lineage>
</organism>
<dbReference type="EMBL" id="JADEXQ010000032">
    <property type="protein sequence ID" value="MBE9030289.1"/>
    <property type="molecule type" value="Genomic_DNA"/>
</dbReference>
<dbReference type="Proteomes" id="UP000625316">
    <property type="component" value="Unassembled WGS sequence"/>
</dbReference>
<dbReference type="InterPro" id="IPR029039">
    <property type="entry name" value="Flavoprotein-like_sf"/>
</dbReference>
<gene>
    <name evidence="2" type="ORF">IQ266_11155</name>
</gene>
<reference evidence="2" key="1">
    <citation type="submission" date="2020-10" db="EMBL/GenBank/DDBJ databases">
        <authorList>
            <person name="Castelo-Branco R."/>
            <person name="Eusebio N."/>
            <person name="Adriana R."/>
            <person name="Vieira A."/>
            <person name="Brugerolle De Fraissinette N."/>
            <person name="Rezende De Castro R."/>
            <person name="Schneider M.P."/>
            <person name="Vasconcelos V."/>
            <person name="Leao P.N."/>
        </authorList>
    </citation>
    <scope>NUCLEOTIDE SEQUENCE</scope>
    <source>
        <strain evidence="2">LEGE 11480</strain>
    </source>
</reference>
<sequence>GLGDLPSEFIGKDDGVNRLGSFMGAMGQSDPDMTGGPPQMDDGDLLTAKQYGMRIVGVVEKLRN</sequence>
<dbReference type="AlphaFoldDB" id="A0A928Z356"/>
<feature type="non-terminal residue" evidence="2">
    <location>
        <position position="1"/>
    </location>
</feature>
<evidence type="ECO:0000313" key="3">
    <source>
        <dbReference type="Proteomes" id="UP000625316"/>
    </source>
</evidence>
<proteinExistence type="predicted"/>